<evidence type="ECO:0000256" key="1">
    <source>
        <dbReference type="SAM" id="SignalP"/>
    </source>
</evidence>
<feature type="signal peptide" evidence="1">
    <location>
        <begin position="1"/>
        <end position="25"/>
    </location>
</feature>
<dbReference type="InterPro" id="IPR023168">
    <property type="entry name" value="GatB_Yqey_C_2"/>
</dbReference>
<dbReference type="EMBL" id="OOIL02005377">
    <property type="protein sequence ID" value="VFQ94562.1"/>
    <property type="molecule type" value="Genomic_DNA"/>
</dbReference>
<evidence type="ECO:0000313" key="3">
    <source>
        <dbReference type="Proteomes" id="UP000595140"/>
    </source>
</evidence>
<name>A0A484N0C0_9ASTE</name>
<accession>A0A484N0C0</accession>
<organism evidence="2 3">
    <name type="scientific">Cuscuta campestris</name>
    <dbReference type="NCBI Taxonomy" id="132261"/>
    <lineage>
        <taxon>Eukaryota</taxon>
        <taxon>Viridiplantae</taxon>
        <taxon>Streptophyta</taxon>
        <taxon>Embryophyta</taxon>
        <taxon>Tracheophyta</taxon>
        <taxon>Spermatophyta</taxon>
        <taxon>Magnoliopsida</taxon>
        <taxon>eudicotyledons</taxon>
        <taxon>Gunneridae</taxon>
        <taxon>Pentapetalae</taxon>
        <taxon>asterids</taxon>
        <taxon>lamiids</taxon>
        <taxon>Solanales</taxon>
        <taxon>Convolvulaceae</taxon>
        <taxon>Cuscuteae</taxon>
        <taxon>Cuscuta</taxon>
        <taxon>Cuscuta subgen. Grammica</taxon>
        <taxon>Cuscuta sect. Cleistogrammica</taxon>
    </lineage>
</organism>
<dbReference type="OrthoDB" id="1818565at2759"/>
<evidence type="ECO:0000313" key="2">
    <source>
        <dbReference type="EMBL" id="VFQ94562.1"/>
    </source>
</evidence>
<dbReference type="AlphaFoldDB" id="A0A484N0C0"/>
<keyword evidence="1" id="KW-0732">Signal</keyword>
<dbReference type="Gene3D" id="1.10.10.410">
    <property type="match status" value="1"/>
</dbReference>
<proteinExistence type="predicted"/>
<feature type="chain" id="PRO_5019860461" evidence="1">
    <location>
        <begin position="26"/>
        <end position="192"/>
    </location>
</feature>
<keyword evidence="3" id="KW-1185">Reference proteome</keyword>
<dbReference type="Proteomes" id="UP000595140">
    <property type="component" value="Unassembled WGS sequence"/>
</dbReference>
<sequence length="192" mass="21152">MSWRRGIIIIHLFGAHLLRPTSVCTSPSASISQSTGQPLFVVRLTLSVGVWEECLGNLMAHFGSLSYFGSCGLLGLFLLGPRNSWSTSCDSETGASTSSSQSAMLRRVQLSRAQIEFLVDKVVKDYPHELQKYRSPAKSEFVLLFLEGVATGLCKNRADPDLLNTVLREKLDKSILVSNKDNNTRKDGKAFL</sequence>
<gene>
    <name evidence="2" type="ORF">CCAM_LOCUS36338</name>
</gene>
<reference evidence="2 3" key="1">
    <citation type="submission" date="2018-04" db="EMBL/GenBank/DDBJ databases">
        <authorList>
            <person name="Vogel A."/>
        </authorList>
    </citation>
    <scope>NUCLEOTIDE SEQUENCE [LARGE SCALE GENOMIC DNA]</scope>
</reference>
<protein>
    <submittedName>
        <fullName evidence="2">Uncharacterized protein</fullName>
    </submittedName>
</protein>